<protein>
    <submittedName>
        <fullName evidence="2">BTB/POZ domain-containing protein KCTD14</fullName>
    </submittedName>
</protein>
<dbReference type="Gene3D" id="3.30.710.10">
    <property type="entry name" value="Potassium Channel Kv1.1, Chain A"/>
    <property type="match status" value="1"/>
</dbReference>
<dbReference type="InterPro" id="IPR057890">
    <property type="entry name" value="KCTD7/14_C"/>
</dbReference>
<feature type="domain" description="BTB" evidence="1">
    <location>
        <begin position="36"/>
        <end position="133"/>
    </location>
</feature>
<dbReference type="InterPro" id="IPR003131">
    <property type="entry name" value="T1-type_BTB"/>
</dbReference>
<dbReference type="GO" id="GO:0051260">
    <property type="term" value="P:protein homooligomerization"/>
    <property type="evidence" value="ECO:0007669"/>
    <property type="project" value="InterPro"/>
</dbReference>
<dbReference type="Pfam" id="PF02214">
    <property type="entry name" value="BTB_2"/>
    <property type="match status" value="1"/>
</dbReference>
<dbReference type="InterPro" id="IPR011333">
    <property type="entry name" value="SKP1/BTB/POZ_sf"/>
</dbReference>
<dbReference type="AlphaFoldDB" id="A0A5A9NZV9"/>
<dbReference type="Pfam" id="PF25611">
    <property type="entry name" value="KCTD_C"/>
    <property type="match status" value="1"/>
</dbReference>
<evidence type="ECO:0000259" key="1">
    <source>
        <dbReference type="SMART" id="SM00225"/>
    </source>
</evidence>
<dbReference type="InterPro" id="IPR000210">
    <property type="entry name" value="BTB/POZ_dom"/>
</dbReference>
<evidence type="ECO:0000313" key="2">
    <source>
        <dbReference type="EMBL" id="KAA0715243.1"/>
    </source>
</evidence>
<gene>
    <name evidence="2" type="ORF">E1301_Tti021182</name>
</gene>
<name>A0A5A9NZV9_9TELE</name>
<reference evidence="2 3" key="1">
    <citation type="journal article" date="2019" name="Mol. Ecol. Resour.">
        <title>Chromosome-level genome assembly of Triplophysa tibetana, a fish adapted to the harsh high-altitude environment of the Tibetan Plateau.</title>
        <authorList>
            <person name="Yang X."/>
            <person name="Liu H."/>
            <person name="Ma Z."/>
            <person name="Zou Y."/>
            <person name="Zou M."/>
            <person name="Mao Y."/>
            <person name="Li X."/>
            <person name="Wang H."/>
            <person name="Chen T."/>
            <person name="Wang W."/>
            <person name="Yang R."/>
        </authorList>
    </citation>
    <scope>NUCLEOTIDE SEQUENCE [LARGE SCALE GENOMIC DNA]</scope>
    <source>
        <strain evidence="2">TTIB1903HZAU</strain>
        <tissue evidence="2">Muscle</tissue>
    </source>
</reference>
<dbReference type="Proteomes" id="UP000324632">
    <property type="component" value="Chromosome 11"/>
</dbReference>
<sequence length="254" mass="28786">MSGVCEELKIKKRIMSLPDCKSTGKQSTSPVKAKSQVVQLNIGGHVFSTTLATIRKFPDSTLADLFNGSSNARMDSEGRYFIDRDGTHFGYILAYLRTENLPTKHLQEVHKDALYYNIKLLVKAIEETPQFFGETVGRQQFLNRVPNYRENLEVILKVARAEAIASRYSTIIVCVVKTDDDLARYKDAIDSLGTLKESVVTFGPWKAPASGEDLLDCIKLDIEAKGYNVKIHPHSKAFLFKSNDFFYKLTFTWW</sequence>
<dbReference type="SMART" id="SM00225">
    <property type="entry name" value="BTB"/>
    <property type="match status" value="1"/>
</dbReference>
<dbReference type="EMBL" id="SOYY01000011">
    <property type="protein sequence ID" value="KAA0715243.1"/>
    <property type="molecule type" value="Genomic_DNA"/>
</dbReference>
<dbReference type="PANTHER" id="PTHR14499:SF3">
    <property type="entry name" value="BTB_POZ DOMAIN-CONTAINING PROTEIN KCTD14"/>
    <property type="match status" value="1"/>
</dbReference>
<dbReference type="PANTHER" id="PTHR14499">
    <property type="entry name" value="POTASSIUM CHANNEL TETRAMERIZATION DOMAIN-CONTAINING"/>
    <property type="match status" value="1"/>
</dbReference>
<proteinExistence type="predicted"/>
<accession>A0A5A9NZV9</accession>
<organism evidence="2 3">
    <name type="scientific">Triplophysa tibetana</name>
    <dbReference type="NCBI Taxonomy" id="1572043"/>
    <lineage>
        <taxon>Eukaryota</taxon>
        <taxon>Metazoa</taxon>
        <taxon>Chordata</taxon>
        <taxon>Craniata</taxon>
        <taxon>Vertebrata</taxon>
        <taxon>Euteleostomi</taxon>
        <taxon>Actinopterygii</taxon>
        <taxon>Neopterygii</taxon>
        <taxon>Teleostei</taxon>
        <taxon>Ostariophysi</taxon>
        <taxon>Cypriniformes</taxon>
        <taxon>Nemacheilidae</taxon>
        <taxon>Triplophysa</taxon>
    </lineage>
</organism>
<dbReference type="SUPFAM" id="SSF54695">
    <property type="entry name" value="POZ domain"/>
    <property type="match status" value="1"/>
</dbReference>
<comment type="caution">
    <text evidence="2">The sequence shown here is derived from an EMBL/GenBank/DDBJ whole genome shotgun (WGS) entry which is preliminary data.</text>
</comment>
<keyword evidence="3" id="KW-1185">Reference proteome</keyword>
<evidence type="ECO:0000313" key="3">
    <source>
        <dbReference type="Proteomes" id="UP000324632"/>
    </source>
</evidence>